<evidence type="ECO:0000313" key="8">
    <source>
        <dbReference type="Proteomes" id="UP001556631"/>
    </source>
</evidence>
<gene>
    <name evidence="7" type="ORF">AB3X52_12990</name>
</gene>
<evidence type="ECO:0000259" key="6">
    <source>
        <dbReference type="PROSITE" id="PS50893"/>
    </source>
</evidence>
<reference evidence="7 8" key="1">
    <citation type="submission" date="2024-07" db="EMBL/GenBank/DDBJ databases">
        <authorList>
            <person name="Lee S."/>
            <person name="Kang M."/>
        </authorList>
    </citation>
    <scope>NUCLEOTIDE SEQUENCE [LARGE SCALE GENOMIC DNA]</scope>
    <source>
        <strain evidence="7 8">DS6</strain>
    </source>
</reference>
<dbReference type="RefSeq" id="WP_367994511.1">
    <property type="nucleotide sequence ID" value="NZ_JBFPJR010000022.1"/>
</dbReference>
<keyword evidence="8" id="KW-1185">Reference proteome</keyword>
<evidence type="ECO:0000256" key="2">
    <source>
        <dbReference type="ARBA" id="ARBA00022448"/>
    </source>
</evidence>
<feature type="domain" description="ABC transporter" evidence="6">
    <location>
        <begin position="7"/>
        <end position="236"/>
    </location>
</feature>
<dbReference type="PANTHER" id="PTHR43820">
    <property type="entry name" value="HIGH-AFFINITY BRANCHED-CHAIN AMINO ACID TRANSPORT ATP-BINDING PROTEIN LIVF"/>
    <property type="match status" value="1"/>
</dbReference>
<keyword evidence="3" id="KW-0547">Nucleotide-binding</keyword>
<dbReference type="InterPro" id="IPR003593">
    <property type="entry name" value="AAA+_ATPase"/>
</dbReference>
<dbReference type="InterPro" id="IPR052156">
    <property type="entry name" value="BCAA_Transport_ATP-bd_LivF"/>
</dbReference>
<dbReference type="InterPro" id="IPR027417">
    <property type="entry name" value="P-loop_NTPase"/>
</dbReference>
<dbReference type="EMBL" id="JBFPJR010000022">
    <property type="protein sequence ID" value="MEX0428540.1"/>
    <property type="molecule type" value="Genomic_DNA"/>
</dbReference>
<dbReference type="Gene3D" id="3.40.50.300">
    <property type="entry name" value="P-loop containing nucleotide triphosphate hydrolases"/>
    <property type="match status" value="1"/>
</dbReference>
<evidence type="ECO:0000256" key="3">
    <source>
        <dbReference type="ARBA" id="ARBA00022741"/>
    </source>
</evidence>
<comment type="caution">
    <text evidence="7">The sequence shown here is derived from an EMBL/GenBank/DDBJ whole genome shotgun (WGS) entry which is preliminary data.</text>
</comment>
<keyword evidence="2" id="KW-0813">Transport</keyword>
<dbReference type="PROSITE" id="PS50893">
    <property type="entry name" value="ABC_TRANSPORTER_2"/>
    <property type="match status" value="1"/>
</dbReference>
<dbReference type="CDD" id="cd03224">
    <property type="entry name" value="ABC_TM1139_LivF_branched"/>
    <property type="match status" value="1"/>
</dbReference>
<dbReference type="Pfam" id="PF00005">
    <property type="entry name" value="ABC_tran"/>
    <property type="match status" value="1"/>
</dbReference>
<organism evidence="7 8">
    <name type="scientific">Nocardioides eburneus</name>
    <dbReference type="NCBI Taxonomy" id="3231482"/>
    <lineage>
        <taxon>Bacteria</taxon>
        <taxon>Bacillati</taxon>
        <taxon>Actinomycetota</taxon>
        <taxon>Actinomycetes</taxon>
        <taxon>Propionibacteriales</taxon>
        <taxon>Nocardioidaceae</taxon>
        <taxon>Nocardioides</taxon>
    </lineage>
</organism>
<keyword evidence="5" id="KW-0029">Amino-acid transport</keyword>
<evidence type="ECO:0000256" key="1">
    <source>
        <dbReference type="ARBA" id="ARBA00005417"/>
    </source>
</evidence>
<dbReference type="SUPFAM" id="SSF52540">
    <property type="entry name" value="P-loop containing nucleoside triphosphate hydrolases"/>
    <property type="match status" value="1"/>
</dbReference>
<dbReference type="GO" id="GO:0005524">
    <property type="term" value="F:ATP binding"/>
    <property type="evidence" value="ECO:0007669"/>
    <property type="project" value="UniProtKB-KW"/>
</dbReference>
<dbReference type="PANTHER" id="PTHR43820:SF4">
    <property type="entry name" value="HIGH-AFFINITY BRANCHED-CHAIN AMINO ACID TRANSPORT ATP-BINDING PROTEIN LIVF"/>
    <property type="match status" value="1"/>
</dbReference>
<name>A0ABV3T026_9ACTN</name>
<accession>A0ABV3T026</accession>
<evidence type="ECO:0000313" key="7">
    <source>
        <dbReference type="EMBL" id="MEX0428540.1"/>
    </source>
</evidence>
<protein>
    <submittedName>
        <fullName evidence="7">ABC transporter ATP-binding protein</fullName>
    </submittedName>
</protein>
<comment type="similarity">
    <text evidence="1">Belongs to the ABC transporter superfamily.</text>
</comment>
<evidence type="ECO:0000256" key="5">
    <source>
        <dbReference type="ARBA" id="ARBA00022970"/>
    </source>
</evidence>
<dbReference type="SMART" id="SM00382">
    <property type="entry name" value="AAA"/>
    <property type="match status" value="1"/>
</dbReference>
<proteinExistence type="inferred from homology"/>
<dbReference type="Proteomes" id="UP001556631">
    <property type="component" value="Unassembled WGS sequence"/>
</dbReference>
<dbReference type="InterPro" id="IPR003439">
    <property type="entry name" value="ABC_transporter-like_ATP-bd"/>
</dbReference>
<sequence>MKDSALLELSGVDVHYGDFQALYGLDLAVAEGETLAVIGANGAGKTTLLKTISGLMKPTRGAVRFAGRDVSRTATHKRVRGGIALTPEGRRIFGSMTVEENLKVGAFGRRPGPWTLQAVYDAFPLLAEKRTRRGGFLSGGEQQATAIGRALMSNPRLLLLDEVSLGLAPVVIADIYAALPAITAKGTTVLVVEQDLTQALAVADRVQCLLEGRTVLEASAASVSRAEVAAAYFGTGGAGAADDVPAPRAAGSTPVTIHKEA</sequence>
<keyword evidence="4 7" id="KW-0067">ATP-binding</keyword>
<evidence type="ECO:0000256" key="4">
    <source>
        <dbReference type="ARBA" id="ARBA00022840"/>
    </source>
</evidence>